<feature type="domain" description="tRNA pseudouridine synthase II TruB subfamily 2 C-terminal" evidence="7">
    <location>
        <begin position="305"/>
        <end position="366"/>
    </location>
</feature>
<feature type="domain" description="tRNA pseudouridylate synthase B C-terminal" evidence="8">
    <location>
        <begin position="224"/>
        <end position="266"/>
    </location>
</feature>
<evidence type="ECO:0000259" key="6">
    <source>
        <dbReference type="Pfam" id="PF01509"/>
    </source>
</evidence>
<dbReference type="EC" id="5.4.99.25" evidence="5"/>
<dbReference type="GO" id="GO:1990481">
    <property type="term" value="P:mRNA pseudouridine synthesis"/>
    <property type="evidence" value="ECO:0007669"/>
    <property type="project" value="TreeGrafter"/>
</dbReference>
<feature type="active site" description="Nucleophile" evidence="5">
    <location>
        <position position="45"/>
    </location>
</feature>
<comment type="similarity">
    <text evidence="2 5">Belongs to the pseudouridine synthase TruB family. Type 1 subfamily.</text>
</comment>
<keyword evidence="4 5" id="KW-0413">Isomerase</keyword>
<evidence type="ECO:0000256" key="1">
    <source>
        <dbReference type="ARBA" id="ARBA00000385"/>
    </source>
</evidence>
<dbReference type="STRING" id="77635.BISU_1685"/>
<dbReference type="Gene3D" id="2.30.130.10">
    <property type="entry name" value="PUA domain"/>
    <property type="match status" value="1"/>
</dbReference>
<organism evidence="9 10">
    <name type="scientific">Bifidobacterium subtile</name>
    <dbReference type="NCBI Taxonomy" id="77635"/>
    <lineage>
        <taxon>Bacteria</taxon>
        <taxon>Bacillati</taxon>
        <taxon>Actinomycetota</taxon>
        <taxon>Actinomycetes</taxon>
        <taxon>Bifidobacteriales</taxon>
        <taxon>Bifidobacteriaceae</taxon>
        <taxon>Bifidobacterium</taxon>
    </lineage>
</organism>
<dbReference type="CDD" id="cd02573">
    <property type="entry name" value="PseudoU_synth_EcTruB"/>
    <property type="match status" value="1"/>
</dbReference>
<dbReference type="Pfam" id="PF09142">
    <property type="entry name" value="TruB_C"/>
    <property type="match status" value="1"/>
</dbReference>
<dbReference type="RefSeq" id="WP_024464222.1">
    <property type="nucleotide sequence ID" value="NZ_CP062939.1"/>
</dbReference>
<accession>A0A087E3Y5</accession>
<evidence type="ECO:0000259" key="8">
    <source>
        <dbReference type="Pfam" id="PF16198"/>
    </source>
</evidence>
<dbReference type="AlphaFoldDB" id="A0A087E3Y5"/>
<evidence type="ECO:0000259" key="7">
    <source>
        <dbReference type="Pfam" id="PF09142"/>
    </source>
</evidence>
<dbReference type="GO" id="GO:0003723">
    <property type="term" value="F:RNA binding"/>
    <property type="evidence" value="ECO:0007669"/>
    <property type="project" value="InterPro"/>
</dbReference>
<evidence type="ECO:0000256" key="5">
    <source>
        <dbReference type="HAMAP-Rule" id="MF_01080"/>
    </source>
</evidence>
<gene>
    <name evidence="5" type="primary">truB</name>
    <name evidence="9" type="ORF">BISU_1685</name>
</gene>
<dbReference type="eggNOG" id="COG0130">
    <property type="taxonomic scope" value="Bacteria"/>
</dbReference>
<dbReference type="NCBIfam" id="TIGR00431">
    <property type="entry name" value="TruB"/>
    <property type="match status" value="1"/>
</dbReference>
<dbReference type="SUPFAM" id="SSF55120">
    <property type="entry name" value="Pseudouridine synthase"/>
    <property type="match status" value="1"/>
</dbReference>
<dbReference type="InterPro" id="IPR014780">
    <property type="entry name" value="tRNA_psdUridine_synth_TruB"/>
</dbReference>
<dbReference type="PANTHER" id="PTHR13767:SF2">
    <property type="entry name" value="PSEUDOURIDYLATE SYNTHASE TRUB1"/>
    <property type="match status" value="1"/>
</dbReference>
<dbReference type="InterPro" id="IPR036974">
    <property type="entry name" value="PUA_sf"/>
</dbReference>
<dbReference type="OrthoDB" id="9802309at2"/>
<dbReference type="InterPro" id="IPR032819">
    <property type="entry name" value="TruB_C"/>
</dbReference>
<dbReference type="Proteomes" id="UP000029055">
    <property type="component" value="Unassembled WGS sequence"/>
</dbReference>
<dbReference type="InterPro" id="IPR015225">
    <property type="entry name" value="tRNA_psdUridine_synth_fam2_C"/>
</dbReference>
<protein>
    <recommendedName>
        <fullName evidence="5">tRNA pseudouridine synthase B</fullName>
        <ecNumber evidence="5">5.4.99.25</ecNumber>
    </recommendedName>
    <alternativeName>
        <fullName evidence="5">tRNA pseudouridine(55) synthase</fullName>
        <shortName evidence="5">Psi55 synthase</shortName>
    </alternativeName>
    <alternativeName>
        <fullName evidence="5">tRNA pseudouridylate synthase</fullName>
    </alternativeName>
    <alternativeName>
        <fullName evidence="5">tRNA-uridine isomerase</fullName>
    </alternativeName>
</protein>
<dbReference type="Pfam" id="PF01509">
    <property type="entry name" value="TruB_N"/>
    <property type="match status" value="1"/>
</dbReference>
<feature type="domain" description="Pseudouridine synthase II N-terminal" evidence="6">
    <location>
        <begin position="30"/>
        <end position="167"/>
    </location>
</feature>
<reference evidence="9 10" key="1">
    <citation type="submission" date="2014-03" db="EMBL/GenBank/DDBJ databases">
        <title>Genomics of Bifidobacteria.</title>
        <authorList>
            <person name="Ventura M."/>
            <person name="Milani C."/>
            <person name="Lugli G.A."/>
        </authorList>
    </citation>
    <scope>NUCLEOTIDE SEQUENCE [LARGE SCALE GENOMIC DNA]</scope>
    <source>
        <strain evidence="9 10">LMG 11597</strain>
    </source>
</reference>
<dbReference type="EMBL" id="JGZR01000008">
    <property type="protein sequence ID" value="KFJ02486.1"/>
    <property type="molecule type" value="Genomic_DNA"/>
</dbReference>
<dbReference type="HAMAP" id="MF_01080">
    <property type="entry name" value="TruB_bact"/>
    <property type="match status" value="1"/>
</dbReference>
<evidence type="ECO:0000256" key="4">
    <source>
        <dbReference type="ARBA" id="ARBA00023235"/>
    </source>
</evidence>
<dbReference type="Gene3D" id="3.30.2350.10">
    <property type="entry name" value="Pseudouridine synthase"/>
    <property type="match status" value="1"/>
</dbReference>
<evidence type="ECO:0000313" key="10">
    <source>
        <dbReference type="Proteomes" id="UP000029055"/>
    </source>
</evidence>
<dbReference type="InterPro" id="IPR020103">
    <property type="entry name" value="PsdUridine_synth_cat_dom_sf"/>
</dbReference>
<keyword evidence="3 5" id="KW-0819">tRNA processing</keyword>
<evidence type="ECO:0000256" key="3">
    <source>
        <dbReference type="ARBA" id="ARBA00022694"/>
    </source>
</evidence>
<evidence type="ECO:0000313" key="9">
    <source>
        <dbReference type="EMBL" id="KFJ02486.1"/>
    </source>
</evidence>
<keyword evidence="10" id="KW-1185">Reference proteome</keyword>
<dbReference type="GO" id="GO:0160148">
    <property type="term" value="F:tRNA pseudouridine(55) synthase activity"/>
    <property type="evidence" value="ECO:0007669"/>
    <property type="project" value="UniProtKB-EC"/>
</dbReference>
<sequence length="368" mass="38876">MAPTSQLGSGLLVIDKPRGVTSHDVVAAVRSMLHIKRVGHAGTLDPMATGVLIVGFGHATRLLNVIVGHDKTYEATIRLGVATTTDDAEGEPIAADPLPDCESIDQATIEQVIRERFIGVIDQVPSIYSAIKIDGKRAYDLARQGVDVELKARSITVSAFDVLDMRRVSSTTASPAPETAFRARTAAAAEPETATAAPGTTTAPHGNLIDLDVRVTCSAGTYIRALGRDLGRELGVGGHLTALRRTRIGDFDVTAPHVMPARAVARTYIGREGHEVTRNKAVFDCDADGLRSCAMPMLEAAKAAMPSIAITEAQARDLRFGRRIEVHVRIDAPTAAYVQPSGEVIAILEPAGDADAGIAKPVAVFPAD</sequence>
<proteinExistence type="inferred from homology"/>
<comment type="function">
    <text evidence="5">Responsible for synthesis of pseudouridine from uracil-55 in the psi GC loop of transfer RNAs.</text>
</comment>
<dbReference type="InterPro" id="IPR002501">
    <property type="entry name" value="PsdUridine_synth_N"/>
</dbReference>
<dbReference type="Pfam" id="PF16198">
    <property type="entry name" value="TruB_C_2"/>
    <property type="match status" value="1"/>
</dbReference>
<dbReference type="PANTHER" id="PTHR13767">
    <property type="entry name" value="TRNA-PSEUDOURIDINE SYNTHASE"/>
    <property type="match status" value="1"/>
</dbReference>
<dbReference type="GO" id="GO:0031119">
    <property type="term" value="P:tRNA pseudouridine synthesis"/>
    <property type="evidence" value="ECO:0007669"/>
    <property type="project" value="UniProtKB-UniRule"/>
</dbReference>
<name>A0A087E3Y5_9BIFI</name>
<comment type="caution">
    <text evidence="9">The sequence shown here is derived from an EMBL/GenBank/DDBJ whole genome shotgun (WGS) entry which is preliminary data.</text>
</comment>
<comment type="catalytic activity">
    <reaction evidence="1 5">
        <text>uridine(55) in tRNA = pseudouridine(55) in tRNA</text>
        <dbReference type="Rhea" id="RHEA:42532"/>
        <dbReference type="Rhea" id="RHEA-COMP:10101"/>
        <dbReference type="Rhea" id="RHEA-COMP:10102"/>
        <dbReference type="ChEBI" id="CHEBI:65314"/>
        <dbReference type="ChEBI" id="CHEBI:65315"/>
        <dbReference type="EC" id="5.4.99.25"/>
    </reaction>
</comment>
<evidence type="ECO:0000256" key="2">
    <source>
        <dbReference type="ARBA" id="ARBA00005642"/>
    </source>
</evidence>